<dbReference type="Gene3D" id="1.10.1520.10">
    <property type="entry name" value="Ribonuclease III domain"/>
    <property type="match status" value="1"/>
</dbReference>
<dbReference type="EMBL" id="JAKELL010000014">
    <property type="protein sequence ID" value="KAH8994459.1"/>
    <property type="molecule type" value="Genomic_DNA"/>
</dbReference>
<organism evidence="2 3">
    <name type="scientific">Lactarius akahatsu</name>
    <dbReference type="NCBI Taxonomy" id="416441"/>
    <lineage>
        <taxon>Eukaryota</taxon>
        <taxon>Fungi</taxon>
        <taxon>Dikarya</taxon>
        <taxon>Basidiomycota</taxon>
        <taxon>Agaricomycotina</taxon>
        <taxon>Agaricomycetes</taxon>
        <taxon>Russulales</taxon>
        <taxon>Russulaceae</taxon>
        <taxon>Lactarius</taxon>
    </lineage>
</organism>
<reference evidence="2" key="1">
    <citation type="submission" date="2022-01" db="EMBL/GenBank/DDBJ databases">
        <title>Comparative genomics reveals a dynamic genome evolution in the ectomycorrhizal milk-cap (Lactarius) mushrooms.</title>
        <authorList>
            <consortium name="DOE Joint Genome Institute"/>
            <person name="Lebreton A."/>
            <person name="Tang N."/>
            <person name="Kuo A."/>
            <person name="LaButti K."/>
            <person name="Drula E."/>
            <person name="Barry K."/>
            <person name="Clum A."/>
            <person name="Lipzen A."/>
            <person name="Mousain D."/>
            <person name="Ng V."/>
            <person name="Wang R."/>
            <person name="Wang X."/>
            <person name="Dai Y."/>
            <person name="Henrissat B."/>
            <person name="Grigoriev I.V."/>
            <person name="Guerin-Laguette A."/>
            <person name="Yu F."/>
            <person name="Martin F.M."/>
        </authorList>
    </citation>
    <scope>NUCLEOTIDE SEQUENCE</scope>
    <source>
        <strain evidence="2">QP</strain>
    </source>
</reference>
<dbReference type="AlphaFoldDB" id="A0AAD4QC82"/>
<dbReference type="GO" id="GO:0005762">
    <property type="term" value="C:mitochondrial large ribosomal subunit"/>
    <property type="evidence" value="ECO:0007669"/>
    <property type="project" value="InterPro"/>
</dbReference>
<dbReference type="InterPro" id="IPR040030">
    <property type="entry name" value="Ribosomal_mL57"/>
</dbReference>
<dbReference type="PANTHER" id="PTHR28160:SF1">
    <property type="entry name" value="LARGE RIBOSOMAL SUBUNIT PROTEIN ML57"/>
    <property type="match status" value="1"/>
</dbReference>
<keyword evidence="3" id="KW-1185">Reference proteome</keyword>
<dbReference type="InterPro" id="IPR000999">
    <property type="entry name" value="RNase_III_dom"/>
</dbReference>
<dbReference type="Proteomes" id="UP001201163">
    <property type="component" value="Unassembled WGS sequence"/>
</dbReference>
<dbReference type="GO" id="GO:0004525">
    <property type="term" value="F:ribonuclease III activity"/>
    <property type="evidence" value="ECO:0007669"/>
    <property type="project" value="InterPro"/>
</dbReference>
<dbReference type="GO" id="GO:0032543">
    <property type="term" value="P:mitochondrial translation"/>
    <property type="evidence" value="ECO:0007669"/>
    <property type="project" value="InterPro"/>
</dbReference>
<evidence type="ECO:0000313" key="3">
    <source>
        <dbReference type="Proteomes" id="UP001201163"/>
    </source>
</evidence>
<dbReference type="PANTHER" id="PTHR28160">
    <property type="entry name" value="54S RIBOSOMAL PROTEIN L15, MITOCHONDRIAL"/>
    <property type="match status" value="1"/>
</dbReference>
<name>A0AAD4QC82_9AGAM</name>
<sequence>MLLASRLIRASRVLGHSHSRALASTAYASKSAFFHGDTRLNFSKAAHAPAERRATPPTPANAAAVPEHLSQHLDKTFAPLKFPPAVAQRILTHLSHRESVIGHNSRFAFLGRRTLEAYLLLFLQALPAAAGHDHARIVAHVLNTHTLGQHVAPRWKLQEVMRWVPPRAGDIVLDGREAGVHKVAGTTVEAVVGGVLHQFGGSVAHRLFHTRVLPHILLPGSPLGLPDVLHADALSAVERYGGPEGPLLRS</sequence>
<evidence type="ECO:0000259" key="1">
    <source>
        <dbReference type="Pfam" id="PF14622"/>
    </source>
</evidence>
<accession>A0AAD4QC82</accession>
<feature type="domain" description="RNase III" evidence="1">
    <location>
        <begin position="86"/>
        <end position="215"/>
    </location>
</feature>
<dbReference type="InterPro" id="IPR036389">
    <property type="entry name" value="RNase_III_sf"/>
</dbReference>
<protein>
    <submittedName>
        <fullName evidence="2">Ribonuclease-III-like-domain-containing protein</fullName>
    </submittedName>
</protein>
<proteinExistence type="predicted"/>
<evidence type="ECO:0000313" key="2">
    <source>
        <dbReference type="EMBL" id="KAH8994459.1"/>
    </source>
</evidence>
<comment type="caution">
    <text evidence="2">The sequence shown here is derived from an EMBL/GenBank/DDBJ whole genome shotgun (WGS) entry which is preliminary data.</text>
</comment>
<dbReference type="Pfam" id="PF14622">
    <property type="entry name" value="Ribonucleas_3_3"/>
    <property type="match status" value="1"/>
</dbReference>
<dbReference type="SUPFAM" id="SSF69065">
    <property type="entry name" value="RNase III domain-like"/>
    <property type="match status" value="1"/>
</dbReference>
<gene>
    <name evidence="2" type="ORF">EDB92DRAFT_1795698</name>
</gene>
<dbReference type="GO" id="GO:0003735">
    <property type="term" value="F:structural constituent of ribosome"/>
    <property type="evidence" value="ECO:0007669"/>
    <property type="project" value="InterPro"/>
</dbReference>
<dbReference type="GO" id="GO:0006396">
    <property type="term" value="P:RNA processing"/>
    <property type="evidence" value="ECO:0007669"/>
    <property type="project" value="InterPro"/>
</dbReference>